<dbReference type="SUPFAM" id="SSF51126">
    <property type="entry name" value="Pectin lyase-like"/>
    <property type="match status" value="1"/>
</dbReference>
<dbReference type="InterPro" id="IPR006626">
    <property type="entry name" value="PbH1"/>
</dbReference>
<accession>U2T9Q8</accession>
<proteinExistence type="predicted"/>
<dbReference type="HOGENOM" id="CLU_017311_0_0_11"/>
<dbReference type="Gene3D" id="2.160.20.10">
    <property type="entry name" value="Single-stranded right-handed beta-helix, Pectin lyase-like"/>
    <property type="match status" value="2"/>
</dbReference>
<dbReference type="AlphaFoldDB" id="U2T9Q8"/>
<organism evidence="2 3">
    <name type="scientific">Leifsonia aquatica ATCC 14665</name>
    <dbReference type="NCBI Taxonomy" id="1358026"/>
    <lineage>
        <taxon>Bacteria</taxon>
        <taxon>Bacillati</taxon>
        <taxon>Actinomycetota</taxon>
        <taxon>Actinomycetes</taxon>
        <taxon>Micrococcales</taxon>
        <taxon>Microbacteriaceae</taxon>
        <taxon>Leifsonia</taxon>
    </lineage>
</organism>
<feature type="domain" description="Right handed beta helix" evidence="1">
    <location>
        <begin position="221"/>
        <end position="408"/>
    </location>
</feature>
<dbReference type="InterPro" id="IPR039448">
    <property type="entry name" value="Beta_helix"/>
</dbReference>
<dbReference type="Proteomes" id="UP000016605">
    <property type="component" value="Unassembled WGS sequence"/>
</dbReference>
<comment type="caution">
    <text evidence="2">The sequence shown here is derived from an EMBL/GenBank/DDBJ whole genome shotgun (WGS) entry which is preliminary data.</text>
</comment>
<dbReference type="InterPro" id="IPR011050">
    <property type="entry name" value="Pectin_lyase_fold/virulence"/>
</dbReference>
<gene>
    <name evidence="2" type="ORF">N136_02221</name>
</gene>
<dbReference type="EMBL" id="AWVQ01000281">
    <property type="protein sequence ID" value="ERK71427.1"/>
    <property type="molecule type" value="Genomic_DNA"/>
</dbReference>
<dbReference type="Pfam" id="PF13229">
    <property type="entry name" value="Beta_helix"/>
    <property type="match status" value="1"/>
</dbReference>
<evidence type="ECO:0000259" key="1">
    <source>
        <dbReference type="Pfam" id="PF13229"/>
    </source>
</evidence>
<evidence type="ECO:0000313" key="2">
    <source>
        <dbReference type="EMBL" id="ERK71427.1"/>
    </source>
</evidence>
<reference evidence="2 3" key="1">
    <citation type="submission" date="2013-08" db="EMBL/GenBank/DDBJ databases">
        <authorList>
            <person name="Weinstock G."/>
            <person name="Sodergren E."/>
            <person name="Wylie T."/>
            <person name="Fulton L."/>
            <person name="Fulton R."/>
            <person name="Fronick C."/>
            <person name="O'Laughlin M."/>
            <person name="Godfrey J."/>
            <person name="Miner T."/>
            <person name="Herter B."/>
            <person name="Appelbaum E."/>
            <person name="Cordes M."/>
            <person name="Lek S."/>
            <person name="Wollam A."/>
            <person name="Pepin K.H."/>
            <person name="Palsikar V.B."/>
            <person name="Mitreva M."/>
            <person name="Wilson R.K."/>
        </authorList>
    </citation>
    <scope>NUCLEOTIDE SEQUENCE [LARGE SCALE GENOMIC DNA]</scope>
    <source>
        <strain evidence="2 3">ATCC 14665</strain>
    </source>
</reference>
<evidence type="ECO:0000313" key="3">
    <source>
        <dbReference type="Proteomes" id="UP000016605"/>
    </source>
</evidence>
<dbReference type="SMART" id="SM00710">
    <property type="entry name" value="PbH1"/>
    <property type="match status" value="7"/>
</dbReference>
<name>U2T9Q8_LEIAQ</name>
<sequence length="687" mass="70513">MPCADADKKGITMFRMRALAIAAAVGIGAAAAVVAIPAPALAAGTTYYVDAAAGSDTAAGTTQATAWKSLAKVDATTFAAGDSILFKRGQSWAGQLHPLGSGTAASPITIDAYGTGAAPKIDGGSLTGGGAVLLKNQHDWTIRSLEVVNDSGAANFGTLAAPGLTRSGILIDNAGGGTLNGITIQGTNVHDVNGCFNCSDVDAHLNGGIVVYAEGASDSFSNVHIVGNTVHDLGRTGIVLWDASYYTTTPYALTQSALSTGVVVEQNSVQNVDSDGILTFGTDGALLQNNVVSNPGQKTIVGSTEAASAGLWPTRSMNTTVQYNEVYGTLTHDTDGQGFDSDLLNVNTVFQYNYSHDNQGGFLLMMGGYSSTLVVRYNLSVNDGWGGVKGVFTFSYGVPTGTDIYNNTVYIPSGATSKPIFCDGCDGTTTGAWSFRDNIVENHGSGDYLYPNVAGAVIDSNVFYGSHPAGEPADAHKLTTDPKLVSPSGTAPTGLASVTGYQLQSTSPAIGNGAVIAANGGHDYFGRTVSASAAPSRGFHEAQNITAAPTLVDDASGWLVSASHTSNMILDTSTPLSNMNGDASRFSRSNGSAGSVTWLFDGMKTFSATAYEFSADLTKLTFASSPDGTTWTNVATAHTTPAATTNGWASTTFTPTATLPSGTKYLKATISATTAWSIELGSITISK</sequence>
<dbReference type="InterPro" id="IPR012334">
    <property type="entry name" value="Pectin_lyas_fold"/>
</dbReference>
<dbReference type="PATRIC" id="fig|1358026.3.peg.1897"/>
<protein>
    <recommendedName>
        <fullName evidence="1">Right handed beta helix domain-containing protein</fullName>
    </recommendedName>
</protein>